<accession>A0A081AL94</accession>
<name>A0A081AL94_PHYNI</name>
<dbReference type="SUPFAM" id="SSF56024">
    <property type="entry name" value="Phospholipase D/nuclease"/>
    <property type="match status" value="1"/>
</dbReference>
<keyword evidence="6" id="KW-0863">Zinc-finger</keyword>
<evidence type="ECO:0000313" key="9">
    <source>
        <dbReference type="EMBL" id="ETO79655.1"/>
    </source>
</evidence>
<dbReference type="AlphaFoldDB" id="A0A081AL94"/>
<proteinExistence type="inferred from homology"/>
<keyword evidence="1" id="KW-0378">Hydrolase</keyword>
<dbReference type="CDD" id="cd09171">
    <property type="entry name" value="PLDc_vPLD6_like"/>
    <property type="match status" value="1"/>
</dbReference>
<keyword evidence="3" id="KW-0443">Lipid metabolism</keyword>
<dbReference type="Pfam" id="PF13091">
    <property type="entry name" value="PLDc_2"/>
    <property type="match status" value="1"/>
</dbReference>
<dbReference type="OrthoDB" id="5205528at2759"/>
<dbReference type="Proteomes" id="UP000028582">
    <property type="component" value="Unassembled WGS sequence"/>
</dbReference>
<protein>
    <recommendedName>
        <fullName evidence="5">Mitochondrial cardiolipin hydrolase</fullName>
    </recommendedName>
</protein>
<evidence type="ECO:0000256" key="1">
    <source>
        <dbReference type="ARBA" id="ARBA00022801"/>
    </source>
</evidence>
<feature type="zinc finger region" description="C3H1-type" evidence="6">
    <location>
        <begin position="104"/>
        <end position="131"/>
    </location>
</feature>
<dbReference type="PANTHER" id="PTHR43856">
    <property type="entry name" value="CARDIOLIPIN HYDROLASE"/>
    <property type="match status" value="1"/>
</dbReference>
<dbReference type="PANTHER" id="PTHR43856:SF1">
    <property type="entry name" value="MITOCHONDRIAL CARDIOLIPIN HYDROLASE"/>
    <property type="match status" value="1"/>
</dbReference>
<feature type="domain" description="C3H1-type" evidence="8">
    <location>
        <begin position="104"/>
        <end position="131"/>
    </location>
</feature>
<evidence type="ECO:0000259" key="8">
    <source>
        <dbReference type="PROSITE" id="PS50103"/>
    </source>
</evidence>
<comment type="similarity">
    <text evidence="4">Belongs to the phospholipase D family. MitoPLD/Zucchini subfamily.</text>
</comment>
<evidence type="ECO:0000256" key="4">
    <source>
        <dbReference type="ARBA" id="ARBA00038012"/>
    </source>
</evidence>
<dbReference type="PROSITE" id="PS50103">
    <property type="entry name" value="ZF_C3H1"/>
    <property type="match status" value="1"/>
</dbReference>
<comment type="caution">
    <text evidence="9">The sequence shown here is derived from an EMBL/GenBank/DDBJ whole genome shotgun (WGS) entry which is preliminary data.</text>
</comment>
<dbReference type="GO" id="GO:0008270">
    <property type="term" value="F:zinc ion binding"/>
    <property type="evidence" value="ECO:0007669"/>
    <property type="project" value="UniProtKB-KW"/>
</dbReference>
<keyword evidence="6" id="KW-0862">Zinc</keyword>
<dbReference type="InterPro" id="IPR000571">
    <property type="entry name" value="Znf_CCCH"/>
</dbReference>
<evidence type="ECO:0000259" key="7">
    <source>
        <dbReference type="PROSITE" id="PS50035"/>
    </source>
</evidence>
<dbReference type="InterPro" id="IPR051406">
    <property type="entry name" value="PLD_domain"/>
</dbReference>
<evidence type="ECO:0000256" key="2">
    <source>
        <dbReference type="ARBA" id="ARBA00022963"/>
    </source>
</evidence>
<dbReference type="InterPro" id="IPR025202">
    <property type="entry name" value="PLD-like_dom"/>
</dbReference>
<gene>
    <name evidence="9" type="ORF">F444_05686</name>
</gene>
<dbReference type="Gene3D" id="3.30.870.10">
    <property type="entry name" value="Endonuclease Chain A"/>
    <property type="match status" value="1"/>
</dbReference>
<evidence type="ECO:0000256" key="5">
    <source>
        <dbReference type="ARBA" id="ARBA00040549"/>
    </source>
</evidence>
<dbReference type="PROSITE" id="PS50035">
    <property type="entry name" value="PLD"/>
    <property type="match status" value="1"/>
</dbReference>
<organism evidence="9 10">
    <name type="scientific">Phytophthora nicotianae P1976</name>
    <dbReference type="NCBI Taxonomy" id="1317066"/>
    <lineage>
        <taxon>Eukaryota</taxon>
        <taxon>Sar</taxon>
        <taxon>Stramenopiles</taxon>
        <taxon>Oomycota</taxon>
        <taxon>Peronosporomycetes</taxon>
        <taxon>Peronosporales</taxon>
        <taxon>Peronosporaceae</taxon>
        <taxon>Phytophthora</taxon>
    </lineage>
</organism>
<keyword evidence="6" id="KW-0479">Metal-binding</keyword>
<sequence length="265" mass="29805">MRIHPTSVRNSYCERAQQNLHGRNRCCYLGSNDTFGQASIATDIVWLISHDNGRCHFLIYCVPSKSPEPSFHQELNTPVMGNCLGKTTSAIATTDSFVDVLFFPDPAMPCKNFHSGEGCTRKNCKKIHDQGSSLLTMLGYLKGAKKTMDICVFTITCDEIADAVLEAFNRGVKIRIITDDGQAKGQGSDIQKFIDAGIPVRDDNARTYMHHKFCVIDKTILLNGSFNWSRQAVVGNNENLVIHKNGPIVDRFDKHFDQLWKKFER</sequence>
<dbReference type="InterPro" id="IPR001736">
    <property type="entry name" value="PLipase_D/transphosphatidylase"/>
</dbReference>
<evidence type="ECO:0000256" key="3">
    <source>
        <dbReference type="ARBA" id="ARBA00023098"/>
    </source>
</evidence>
<dbReference type="GO" id="GO:0016891">
    <property type="term" value="F:RNA endonuclease activity producing 5'-phosphomonoesters, hydrolytic mechanism"/>
    <property type="evidence" value="ECO:0007669"/>
    <property type="project" value="TreeGrafter"/>
</dbReference>
<dbReference type="GO" id="GO:0016042">
    <property type="term" value="P:lipid catabolic process"/>
    <property type="evidence" value="ECO:0007669"/>
    <property type="project" value="UniProtKB-KW"/>
</dbReference>
<reference evidence="9 10" key="1">
    <citation type="submission" date="2013-11" db="EMBL/GenBank/DDBJ databases">
        <title>The Genome Sequence of Phytophthora parasitica P1976.</title>
        <authorList>
            <consortium name="The Broad Institute Genomics Platform"/>
            <person name="Russ C."/>
            <person name="Tyler B."/>
            <person name="Panabieres F."/>
            <person name="Shan W."/>
            <person name="Tripathy S."/>
            <person name="Grunwald N."/>
            <person name="Machado M."/>
            <person name="Johnson C.S."/>
            <person name="Walker B."/>
            <person name="Young S."/>
            <person name="Zeng Q."/>
            <person name="Gargeya S."/>
            <person name="Fitzgerald M."/>
            <person name="Haas B."/>
            <person name="Abouelleil A."/>
            <person name="Allen A.W."/>
            <person name="Alvarado L."/>
            <person name="Arachchi H.M."/>
            <person name="Berlin A.M."/>
            <person name="Chapman S.B."/>
            <person name="Gainer-Dewar J."/>
            <person name="Goldberg J."/>
            <person name="Griggs A."/>
            <person name="Gujja S."/>
            <person name="Hansen M."/>
            <person name="Howarth C."/>
            <person name="Imamovic A."/>
            <person name="Ireland A."/>
            <person name="Larimer J."/>
            <person name="McCowan C."/>
            <person name="Murphy C."/>
            <person name="Pearson M."/>
            <person name="Poon T.W."/>
            <person name="Priest M."/>
            <person name="Roberts A."/>
            <person name="Saif S."/>
            <person name="Shea T."/>
            <person name="Sisk P."/>
            <person name="Sykes S."/>
            <person name="Wortman J."/>
            <person name="Nusbaum C."/>
            <person name="Birren B."/>
        </authorList>
    </citation>
    <scope>NUCLEOTIDE SEQUENCE [LARGE SCALE GENOMIC DNA]</scope>
    <source>
        <strain evidence="9 10">P1976</strain>
    </source>
</reference>
<dbReference type="GO" id="GO:0005739">
    <property type="term" value="C:mitochondrion"/>
    <property type="evidence" value="ECO:0007669"/>
    <property type="project" value="TreeGrafter"/>
</dbReference>
<evidence type="ECO:0000313" key="10">
    <source>
        <dbReference type="Proteomes" id="UP000028582"/>
    </source>
</evidence>
<dbReference type="EMBL" id="ANJA01001077">
    <property type="protein sequence ID" value="ETO79655.1"/>
    <property type="molecule type" value="Genomic_DNA"/>
</dbReference>
<keyword evidence="2" id="KW-0442">Lipid degradation</keyword>
<feature type="domain" description="PLD phosphodiesterase" evidence="7">
    <location>
        <begin position="205"/>
        <end position="232"/>
    </location>
</feature>
<evidence type="ECO:0000256" key="6">
    <source>
        <dbReference type="PROSITE-ProRule" id="PRU00723"/>
    </source>
</evidence>